<reference evidence="5" key="2">
    <citation type="submission" date="2025-08" db="UniProtKB">
        <authorList>
            <consortium name="Ensembl"/>
        </authorList>
    </citation>
    <scope>IDENTIFICATION</scope>
</reference>
<evidence type="ECO:0000259" key="4">
    <source>
        <dbReference type="Pfam" id="PF15452"/>
    </source>
</evidence>
<feature type="compositionally biased region" description="Polar residues" evidence="2">
    <location>
        <begin position="360"/>
        <end position="376"/>
    </location>
</feature>
<feature type="compositionally biased region" description="Low complexity" evidence="2">
    <location>
        <begin position="563"/>
        <end position="574"/>
    </location>
</feature>
<dbReference type="GeneTree" id="ENSGT00890000139453"/>
<keyword evidence="6" id="KW-1185">Reference proteome</keyword>
<dbReference type="GO" id="GO:0043491">
    <property type="term" value="P:phosphatidylinositol 3-kinase/protein kinase B signal transduction"/>
    <property type="evidence" value="ECO:0007669"/>
    <property type="project" value="InterPro"/>
</dbReference>
<dbReference type="Pfam" id="PF15439">
    <property type="entry name" value="NYAP_N"/>
    <property type="match status" value="1"/>
</dbReference>
<dbReference type="GO" id="GO:0048812">
    <property type="term" value="P:neuron projection morphogenesis"/>
    <property type="evidence" value="ECO:0007669"/>
    <property type="project" value="InterPro"/>
</dbReference>
<evidence type="ECO:0000259" key="3">
    <source>
        <dbReference type="Pfam" id="PF15439"/>
    </source>
</evidence>
<dbReference type="InterPro" id="IPR029353">
    <property type="entry name" value="NYAP_C"/>
</dbReference>
<evidence type="ECO:0000256" key="2">
    <source>
        <dbReference type="SAM" id="MobiDB-lite"/>
    </source>
</evidence>
<dbReference type="Ensembl" id="ENSMMDT00005033972.1">
    <property type="protein sequence ID" value="ENSMMDP00005033234.1"/>
    <property type="gene ID" value="ENSMMDG00005015564.1"/>
</dbReference>
<dbReference type="Pfam" id="PF15452">
    <property type="entry name" value="NYAP_C"/>
    <property type="match status" value="1"/>
</dbReference>
<dbReference type="PANTHER" id="PTHR22633">
    <property type="entry name" value="NEURONAL TYROSINE-PHOSPHORYLATED PHOSPHOINOSITIDE-3-KINASE ADAPTER 2-RELATED"/>
    <property type="match status" value="1"/>
</dbReference>
<sequence>SLPSVVMTSQEEASSFRRFFQYVEDSGLRTYDGLVIQNASDIARESDRIRNQTNWTYLQEKHQKKRRQEEAIKREGKGERARGGAYSGKHFRMGFMTMPAPQDRLPPPNQGFTVRSQSLHSVGGSDDDANQNRKQPPPKPKRDPNTKLSTSSEMVNGSSGPKSGRAVEVLCLSAGKCHPYTDEHKKMPPPKPKRNPNTQLSTSLDESYIRNHGNKSSLRRDKSSSQSQSPVSRDTDDEEPVYIEMVGNILRDLKRQETLEDEQAESVYEEMKYPVLDDFVHDSKWDNSGQAMVIDPESSHSCTPRGSVCDIPPPFPNLLTHRPPLLVFPPAPAQCSPNSDESPLTPLDVTKLPMLENVSYSKSGATPTETPPSSAQQRKDRERERERELPSTHTITSSGRSSAPPLPSHLYKSSSSAHGGHGYPRSQSACPSPVSMGRCLTPLSLKRPPPYDAVMAGGSMPRSSSSSSSSSSQRVQEGVKLSNSSSAHGSMQNVSTRSRTPTSPLEELNSLFSSGRQMLKKGSGGRKGREGEGETSLTVNSSESRSLPRHDSKEREKEWDGQSSPASSRMGRSSVSPTMIMHCVCVSAESKAVCKLGRSASTSGVPSPGGTPQRQPHDPHPALSQSKVICSIFMPWLCGDATMMETMEKKRVLCREIKARQRPEKNLCKQDSMPILPSWRRKQPPPYPPPYPPPATAVFWDTAI</sequence>
<feature type="compositionally biased region" description="Polar residues" evidence="2">
    <location>
        <begin position="599"/>
        <end position="614"/>
    </location>
</feature>
<reference evidence="5" key="3">
    <citation type="submission" date="2025-09" db="UniProtKB">
        <authorList>
            <consortium name="Ensembl"/>
        </authorList>
    </citation>
    <scope>IDENTIFICATION</scope>
</reference>
<feature type="compositionally biased region" description="Polar residues" evidence="2">
    <location>
        <begin position="391"/>
        <end position="401"/>
    </location>
</feature>
<evidence type="ECO:0000256" key="1">
    <source>
        <dbReference type="ARBA" id="ARBA00022553"/>
    </source>
</evidence>
<reference evidence="5" key="1">
    <citation type="submission" date="2019-06" db="EMBL/GenBank/DDBJ databases">
        <authorList>
            <consortium name="Wellcome Sanger Institute Data Sharing"/>
        </authorList>
    </citation>
    <scope>NUCLEOTIDE SEQUENCE [LARGE SCALE GENOMIC DNA]</scope>
</reference>
<feature type="region of interest" description="Disordered" evidence="2">
    <location>
        <begin position="450"/>
        <end position="574"/>
    </location>
</feature>
<feature type="compositionally biased region" description="Polar residues" evidence="2">
    <location>
        <begin position="146"/>
        <end position="161"/>
    </location>
</feature>
<dbReference type="AlphaFoldDB" id="A0A667ZB19"/>
<feature type="compositionally biased region" description="Polar residues" evidence="2">
    <location>
        <begin position="195"/>
        <end position="205"/>
    </location>
</feature>
<feature type="compositionally biased region" description="Polar residues" evidence="2">
    <location>
        <begin position="110"/>
        <end position="120"/>
    </location>
</feature>
<feature type="compositionally biased region" description="Basic and acidic residues" evidence="2">
    <location>
        <begin position="67"/>
        <end position="82"/>
    </location>
</feature>
<feature type="region of interest" description="Disordered" evidence="2">
    <location>
        <begin position="599"/>
        <end position="622"/>
    </location>
</feature>
<feature type="compositionally biased region" description="Polar residues" evidence="2">
    <location>
        <begin position="535"/>
        <end position="545"/>
    </location>
</feature>
<feature type="region of interest" description="Disordered" evidence="2">
    <location>
        <begin position="673"/>
        <end position="693"/>
    </location>
</feature>
<feature type="region of interest" description="Disordered" evidence="2">
    <location>
        <begin position="59"/>
        <end position="164"/>
    </location>
</feature>
<feature type="compositionally biased region" description="Polar residues" evidence="2">
    <location>
        <begin position="481"/>
        <end position="503"/>
    </location>
</feature>
<dbReference type="InterPro" id="IPR039482">
    <property type="entry name" value="NYAP_N"/>
</dbReference>
<dbReference type="InterPro" id="IPR026722">
    <property type="entry name" value="NYAP1/NYAP2"/>
</dbReference>
<feature type="compositionally biased region" description="Basic and acidic residues" evidence="2">
    <location>
        <begin position="377"/>
        <end position="390"/>
    </location>
</feature>
<feature type="domain" description="Neuronal tyrosine-phosphorylated phosphoinositide-3-kinase adapter C-terminal" evidence="4">
    <location>
        <begin position="464"/>
        <end position="704"/>
    </location>
</feature>
<dbReference type="InParanoid" id="A0A667ZB19"/>
<keyword evidence="1" id="KW-0597">Phosphoprotein</keyword>
<feature type="region of interest" description="Disordered" evidence="2">
    <location>
        <begin position="360"/>
        <end position="434"/>
    </location>
</feature>
<feature type="region of interest" description="Disordered" evidence="2">
    <location>
        <begin position="178"/>
        <end position="240"/>
    </location>
</feature>
<name>A0A667ZB19_9TELE</name>
<protein>
    <submittedName>
        <fullName evidence="5">Neuronal tyrosine-phosphorylated phosphoinositide-3-kinase adaptor 2</fullName>
    </submittedName>
</protein>
<accession>A0A667ZB19</accession>
<proteinExistence type="predicted"/>
<feature type="compositionally biased region" description="Low complexity" evidence="2">
    <location>
        <begin position="463"/>
        <end position="472"/>
    </location>
</feature>
<dbReference type="PANTHER" id="PTHR22633:SF1">
    <property type="entry name" value="NEURONAL TYROSINE-PHOSPHORYLATED PHOSPHOINOSITIDE-3-KINASE ADAPTER 2"/>
    <property type="match status" value="1"/>
</dbReference>
<dbReference type="Proteomes" id="UP000472263">
    <property type="component" value="Chromosome 13"/>
</dbReference>
<feature type="compositionally biased region" description="Pro residues" evidence="2">
    <location>
        <begin position="684"/>
        <end position="693"/>
    </location>
</feature>
<evidence type="ECO:0000313" key="6">
    <source>
        <dbReference type="Proteomes" id="UP000472263"/>
    </source>
</evidence>
<evidence type="ECO:0000313" key="5">
    <source>
        <dbReference type="Ensembl" id="ENSMMDP00005033234.1"/>
    </source>
</evidence>
<feature type="domain" description="Neuronal tyrosine-phosphorylated phosphoinositide-3-kinase adapter N-terminal" evidence="3">
    <location>
        <begin position="56"/>
        <end position="418"/>
    </location>
</feature>
<organism evidence="5 6">
    <name type="scientific">Myripristis murdjan</name>
    <name type="common">pinecone soldierfish</name>
    <dbReference type="NCBI Taxonomy" id="586833"/>
    <lineage>
        <taxon>Eukaryota</taxon>
        <taxon>Metazoa</taxon>
        <taxon>Chordata</taxon>
        <taxon>Craniata</taxon>
        <taxon>Vertebrata</taxon>
        <taxon>Euteleostomi</taxon>
        <taxon>Actinopterygii</taxon>
        <taxon>Neopterygii</taxon>
        <taxon>Teleostei</taxon>
        <taxon>Neoteleostei</taxon>
        <taxon>Acanthomorphata</taxon>
        <taxon>Holocentriformes</taxon>
        <taxon>Holocentridae</taxon>
        <taxon>Myripristis</taxon>
    </lineage>
</organism>
<gene>
    <name evidence="5" type="primary">NYAP2</name>
    <name evidence="5" type="synonym">nyap2a</name>
</gene>
<feature type="compositionally biased region" description="Basic and acidic residues" evidence="2">
    <location>
        <begin position="546"/>
        <end position="560"/>
    </location>
</feature>